<dbReference type="Proteomes" id="UP001501752">
    <property type="component" value="Unassembled WGS sequence"/>
</dbReference>
<evidence type="ECO:0000313" key="2">
    <source>
        <dbReference type="Proteomes" id="UP001501752"/>
    </source>
</evidence>
<organism evidence="1 2">
    <name type="scientific">Kitasatospora terrestris</name>
    <dbReference type="NCBI Taxonomy" id="258051"/>
    <lineage>
        <taxon>Bacteria</taxon>
        <taxon>Bacillati</taxon>
        <taxon>Actinomycetota</taxon>
        <taxon>Actinomycetes</taxon>
        <taxon>Kitasatosporales</taxon>
        <taxon>Streptomycetaceae</taxon>
        <taxon>Kitasatospora</taxon>
    </lineage>
</organism>
<keyword evidence="2" id="KW-1185">Reference proteome</keyword>
<protein>
    <submittedName>
        <fullName evidence="1">Uncharacterized protein</fullName>
    </submittedName>
</protein>
<reference evidence="2" key="1">
    <citation type="journal article" date="2019" name="Int. J. Syst. Evol. Microbiol.">
        <title>The Global Catalogue of Microorganisms (GCM) 10K type strain sequencing project: providing services to taxonomists for standard genome sequencing and annotation.</title>
        <authorList>
            <consortium name="The Broad Institute Genomics Platform"/>
            <consortium name="The Broad Institute Genome Sequencing Center for Infectious Disease"/>
            <person name="Wu L."/>
            <person name="Ma J."/>
        </authorList>
    </citation>
    <scope>NUCLEOTIDE SEQUENCE [LARGE SCALE GENOMIC DNA]</scope>
    <source>
        <strain evidence="2">JCM 13006</strain>
    </source>
</reference>
<accession>A0ABP9EQ32</accession>
<gene>
    <name evidence="1" type="ORF">GCM10023235_76940</name>
</gene>
<comment type="caution">
    <text evidence="1">The sequence shown here is derived from an EMBL/GenBank/DDBJ whole genome shotgun (WGS) entry which is preliminary data.</text>
</comment>
<proteinExistence type="predicted"/>
<evidence type="ECO:0000313" key="1">
    <source>
        <dbReference type="EMBL" id="GAA4884648.1"/>
    </source>
</evidence>
<sequence length="85" mass="9374">MVLDQVGELLAHAAGADALEAVDELGRGDLGWDIHEQVDVVVLAVELDRLDLESAQTLRVISSSRVRWWSANTSCRYFVAKTTYA</sequence>
<name>A0ABP9EQ32_9ACTN</name>
<dbReference type="EMBL" id="BAABIS010000001">
    <property type="protein sequence ID" value="GAA4884648.1"/>
    <property type="molecule type" value="Genomic_DNA"/>
</dbReference>